<dbReference type="EMBL" id="CALTRL010003031">
    <property type="protein sequence ID" value="CAH7677410.1"/>
    <property type="molecule type" value="Genomic_DNA"/>
</dbReference>
<evidence type="ECO:0000313" key="1">
    <source>
        <dbReference type="EMBL" id="CAH7677410.1"/>
    </source>
</evidence>
<dbReference type="Gene3D" id="1.10.287.1150">
    <property type="entry name" value="TPP helical domain"/>
    <property type="match status" value="1"/>
</dbReference>
<protein>
    <submittedName>
        <fullName evidence="1">Expressed protein</fullName>
    </submittedName>
</protein>
<dbReference type="AlphaFoldDB" id="A0AAV0B593"/>
<proteinExistence type="predicted"/>
<gene>
    <name evidence="1" type="ORF">PPACK8108_LOCUS12562</name>
</gene>
<name>A0AAV0B593_PHAPC</name>
<evidence type="ECO:0000313" key="2">
    <source>
        <dbReference type="Proteomes" id="UP001153365"/>
    </source>
</evidence>
<comment type="caution">
    <text evidence="1">The sequence shown here is derived from an EMBL/GenBank/DDBJ whole genome shotgun (WGS) entry which is preliminary data.</text>
</comment>
<keyword evidence="2" id="KW-1185">Reference proteome</keyword>
<dbReference type="Proteomes" id="UP001153365">
    <property type="component" value="Unassembled WGS sequence"/>
</dbReference>
<accession>A0AAV0B593</accession>
<organism evidence="1 2">
    <name type="scientific">Phakopsora pachyrhizi</name>
    <name type="common">Asian soybean rust disease fungus</name>
    <dbReference type="NCBI Taxonomy" id="170000"/>
    <lineage>
        <taxon>Eukaryota</taxon>
        <taxon>Fungi</taxon>
        <taxon>Dikarya</taxon>
        <taxon>Basidiomycota</taxon>
        <taxon>Pucciniomycotina</taxon>
        <taxon>Pucciniomycetes</taxon>
        <taxon>Pucciniales</taxon>
        <taxon>Phakopsoraceae</taxon>
        <taxon>Phakopsora</taxon>
    </lineage>
</organism>
<reference evidence="1" key="1">
    <citation type="submission" date="2022-06" db="EMBL/GenBank/DDBJ databases">
        <authorList>
            <consortium name="SYNGENTA / RWTH Aachen University"/>
        </authorList>
    </citation>
    <scope>NUCLEOTIDE SEQUENCE</scope>
</reference>
<sequence length="217" mass="25143">MKELSYHSYRNFTKLKGIYHSRMSSMLLRARRIRANRFSFILSTKTILKRSYSVPNEDILNSHPPVWGYQKPTKFGLPDYTPQQLYNRASQAPLMRLIESYRRHAHRSASLDPLSLAPRPPVPALDPRRYGFKLSSDFLSSKLPLNHQSSLLPDQSVPIISERDESEIYNVDGLLGMGPLAQSNDHRFSLDQIIQRLQQVYCGRIAYEFMHLPVKQI</sequence>